<sequence>MILKKKNRKIKELTEHQMLSMSSEEWRAYKKRQYRANRTPEEREKELAKRRVNRPKLKSGKKAPAWFVELLKLPKGKYLAKDIADKLGISDRNLKIVLRKRGIEPAGTELIEGYYFAYYLTSQFKELPKEDIEEAKNKLKEEK</sequence>
<dbReference type="EMBL" id="WFLM01000009">
    <property type="protein sequence ID" value="KAB8035804.1"/>
    <property type="molecule type" value="Genomic_DNA"/>
</dbReference>
<feature type="region of interest" description="Disordered" evidence="1">
    <location>
        <begin position="32"/>
        <end position="57"/>
    </location>
</feature>
<organism evidence="2 3">
    <name type="scientific">Silvanigrella paludirubra</name>
    <dbReference type="NCBI Taxonomy" id="2499159"/>
    <lineage>
        <taxon>Bacteria</taxon>
        <taxon>Pseudomonadati</taxon>
        <taxon>Bdellovibrionota</taxon>
        <taxon>Oligoflexia</taxon>
        <taxon>Silvanigrellales</taxon>
        <taxon>Silvanigrellaceae</taxon>
        <taxon>Silvanigrella</taxon>
    </lineage>
</organism>
<accession>A0A6N6VN32</accession>
<gene>
    <name evidence="2" type="ORF">GCL60_16375</name>
</gene>
<feature type="compositionally biased region" description="Basic and acidic residues" evidence="1">
    <location>
        <begin position="38"/>
        <end position="49"/>
    </location>
</feature>
<name>A0A6N6VN32_9BACT</name>
<evidence type="ECO:0000313" key="3">
    <source>
        <dbReference type="Proteomes" id="UP000437748"/>
    </source>
</evidence>
<evidence type="ECO:0000313" key="2">
    <source>
        <dbReference type="EMBL" id="KAB8035804.1"/>
    </source>
</evidence>
<proteinExistence type="predicted"/>
<evidence type="ECO:0000256" key="1">
    <source>
        <dbReference type="SAM" id="MobiDB-lite"/>
    </source>
</evidence>
<reference evidence="2 3" key="1">
    <citation type="submission" date="2019-10" db="EMBL/GenBank/DDBJ databases">
        <title>New species of Slilvanegrellaceae.</title>
        <authorList>
            <person name="Pitt A."/>
            <person name="Hahn M.W."/>
        </authorList>
    </citation>
    <scope>NUCLEOTIDE SEQUENCE [LARGE SCALE GENOMIC DNA]</scope>
    <source>
        <strain evidence="2 3">SP-Ram-0.45-NSY-1</strain>
    </source>
</reference>
<keyword evidence="3" id="KW-1185">Reference proteome</keyword>
<comment type="caution">
    <text evidence="2">The sequence shown here is derived from an EMBL/GenBank/DDBJ whole genome shotgun (WGS) entry which is preliminary data.</text>
</comment>
<dbReference type="AlphaFoldDB" id="A0A6N6VN32"/>
<dbReference type="RefSeq" id="WP_153421829.1">
    <property type="nucleotide sequence ID" value="NZ_WFLM01000009.1"/>
</dbReference>
<protein>
    <submittedName>
        <fullName evidence="2">Uncharacterized protein</fullName>
    </submittedName>
</protein>
<dbReference type="Proteomes" id="UP000437748">
    <property type="component" value="Unassembled WGS sequence"/>
</dbReference>